<organism evidence="2 3">
    <name type="scientific">Paramuricea clavata</name>
    <name type="common">Red gorgonian</name>
    <name type="synonym">Violescent sea-whip</name>
    <dbReference type="NCBI Taxonomy" id="317549"/>
    <lineage>
        <taxon>Eukaryota</taxon>
        <taxon>Metazoa</taxon>
        <taxon>Cnidaria</taxon>
        <taxon>Anthozoa</taxon>
        <taxon>Octocorallia</taxon>
        <taxon>Malacalcyonacea</taxon>
        <taxon>Plexauridae</taxon>
        <taxon>Paramuricea</taxon>
    </lineage>
</organism>
<reference evidence="2" key="1">
    <citation type="submission" date="2020-04" db="EMBL/GenBank/DDBJ databases">
        <authorList>
            <person name="Alioto T."/>
            <person name="Alioto T."/>
            <person name="Gomez Garrido J."/>
        </authorList>
    </citation>
    <scope>NUCLEOTIDE SEQUENCE</scope>
    <source>
        <strain evidence="2">A484AB</strain>
    </source>
</reference>
<dbReference type="EMBL" id="CACRXK020000439">
    <property type="protein sequence ID" value="CAB3981890.1"/>
    <property type="molecule type" value="Genomic_DNA"/>
</dbReference>
<dbReference type="Proteomes" id="UP001152795">
    <property type="component" value="Unassembled WGS sequence"/>
</dbReference>
<accession>A0A6S7G8N5</accession>
<feature type="compositionally biased region" description="Basic and acidic residues" evidence="1">
    <location>
        <begin position="183"/>
        <end position="203"/>
    </location>
</feature>
<protein>
    <submittedName>
        <fullName evidence="2">Uncharacterized protein</fullName>
    </submittedName>
</protein>
<proteinExistence type="predicted"/>
<gene>
    <name evidence="2" type="ORF">PACLA_8A048720</name>
</gene>
<evidence type="ECO:0000313" key="2">
    <source>
        <dbReference type="EMBL" id="CAB3981890.1"/>
    </source>
</evidence>
<comment type="caution">
    <text evidence="2">The sequence shown here is derived from an EMBL/GenBank/DDBJ whole genome shotgun (WGS) entry which is preliminary data.</text>
</comment>
<evidence type="ECO:0000256" key="1">
    <source>
        <dbReference type="SAM" id="MobiDB-lite"/>
    </source>
</evidence>
<name>A0A6S7G8N5_PARCT</name>
<feature type="region of interest" description="Disordered" evidence="1">
    <location>
        <begin position="171"/>
        <end position="203"/>
    </location>
</feature>
<evidence type="ECO:0000313" key="3">
    <source>
        <dbReference type="Proteomes" id="UP001152795"/>
    </source>
</evidence>
<keyword evidence="3" id="KW-1185">Reference proteome</keyword>
<dbReference type="AlphaFoldDB" id="A0A6S7G8N5"/>
<sequence length="203" mass="23128">MSDFLTKVVKCLDQIKAQGLSNLEYDGKKLKWRNDRFAELKKIVEDSLGIKGKWSSPGGGNKRFKEENGQLILNWYFKKQCTLLFQGTEGGGLKNKLIYLLAKAKPQSFVEQEGNTPGNGGFPDEADSILAVILWTANSNHLLVYLLLAKTQTYLPTTVFVDVNQWQSKLKDKTGHSHPTKRPNVERKHKDEMYERRNKQATN</sequence>